<dbReference type="SMART" id="SM00834">
    <property type="entry name" value="CxxC_CXXC_SSSS"/>
    <property type="match status" value="1"/>
</dbReference>
<dbReference type="AlphaFoldDB" id="A0A7Y6TWS5"/>
<comment type="caution">
    <text evidence="3">The sequence shown here is derived from an EMBL/GenBank/DDBJ whole genome shotgun (WGS) entry which is preliminary data.</text>
</comment>
<evidence type="ECO:0000313" key="4">
    <source>
        <dbReference type="Proteomes" id="UP000529637"/>
    </source>
</evidence>
<protein>
    <submittedName>
        <fullName evidence="3">Zinc ribbon domain-containing protein</fullName>
    </submittedName>
</protein>
<accession>A0A7Y6TWS5</accession>
<evidence type="ECO:0000256" key="1">
    <source>
        <dbReference type="SAM" id="MobiDB-lite"/>
    </source>
</evidence>
<evidence type="ECO:0000313" key="3">
    <source>
        <dbReference type="EMBL" id="NUZ06276.1"/>
    </source>
</evidence>
<name>A0A7Y6TWS5_9BURK</name>
<proteinExistence type="predicted"/>
<reference evidence="3 4" key="1">
    <citation type="submission" date="2020-06" db="EMBL/GenBank/DDBJ databases">
        <title>Schlegella sp. ID0723 isolated from air conditioner.</title>
        <authorList>
            <person name="Kim D.Y."/>
            <person name="Kim D.-U."/>
        </authorList>
    </citation>
    <scope>NUCLEOTIDE SEQUENCE [LARGE SCALE GENOMIC DNA]</scope>
    <source>
        <strain evidence="3 4">ID0723</strain>
    </source>
</reference>
<feature type="domain" description="Putative regulatory protein FmdB zinc ribbon" evidence="2">
    <location>
        <begin position="1"/>
        <end position="41"/>
    </location>
</feature>
<dbReference type="NCBIfam" id="TIGR02605">
    <property type="entry name" value="CxxC_CxxC_SSSS"/>
    <property type="match status" value="1"/>
</dbReference>
<dbReference type="InterPro" id="IPR013429">
    <property type="entry name" value="Regulatory_FmdB_Zinc_ribbon"/>
</dbReference>
<gene>
    <name evidence="3" type="ORF">HQN59_10940</name>
</gene>
<evidence type="ECO:0000259" key="2">
    <source>
        <dbReference type="SMART" id="SM00834"/>
    </source>
</evidence>
<dbReference type="Proteomes" id="UP000529637">
    <property type="component" value="Unassembled WGS sequence"/>
</dbReference>
<dbReference type="RefSeq" id="WP_176069063.1">
    <property type="nucleotide sequence ID" value="NZ_JABWMJ010000004.1"/>
</dbReference>
<dbReference type="Pfam" id="PF09723">
    <property type="entry name" value="Zn_ribbon_8"/>
    <property type="match status" value="1"/>
</dbReference>
<organism evidence="3 4">
    <name type="scientific">Piscinibacter koreensis</name>
    <dbReference type="NCBI Taxonomy" id="2742824"/>
    <lineage>
        <taxon>Bacteria</taxon>
        <taxon>Pseudomonadati</taxon>
        <taxon>Pseudomonadota</taxon>
        <taxon>Betaproteobacteria</taxon>
        <taxon>Burkholderiales</taxon>
        <taxon>Sphaerotilaceae</taxon>
        <taxon>Piscinibacter</taxon>
    </lineage>
</organism>
<sequence length="114" mass="12022">MPTYDYACPDCGGFDALRSVAARDQPAPCPACGNAAPRVLAAAPRLALLDGPLRSALAVNERARHEPRRSGESARYRHPSGCGCCSTNARRGATVTGASGNKAFPSKRPWMISH</sequence>
<feature type="region of interest" description="Disordered" evidence="1">
    <location>
        <begin position="60"/>
        <end position="80"/>
    </location>
</feature>
<dbReference type="EMBL" id="JABWMJ010000004">
    <property type="protein sequence ID" value="NUZ06276.1"/>
    <property type="molecule type" value="Genomic_DNA"/>
</dbReference>
<feature type="compositionally biased region" description="Basic and acidic residues" evidence="1">
    <location>
        <begin position="61"/>
        <end position="75"/>
    </location>
</feature>
<keyword evidence="4" id="KW-1185">Reference proteome</keyword>